<name>A0A133UDF1_9EURY</name>
<dbReference type="GO" id="GO:0006352">
    <property type="term" value="P:DNA-templated transcription initiation"/>
    <property type="evidence" value="ECO:0007669"/>
    <property type="project" value="InterPro"/>
</dbReference>
<gene>
    <name evidence="3" type="ORF">AKJ64_03715</name>
</gene>
<evidence type="ECO:0000259" key="2">
    <source>
        <dbReference type="Pfam" id="PF04545"/>
    </source>
</evidence>
<feature type="transmembrane region" description="Helical" evidence="1">
    <location>
        <begin position="64"/>
        <end position="82"/>
    </location>
</feature>
<protein>
    <recommendedName>
        <fullName evidence="2">RNA polymerase sigma-70 region 4 domain-containing protein</fullName>
    </recommendedName>
</protein>
<dbReference type="SUPFAM" id="SSF88659">
    <property type="entry name" value="Sigma3 and sigma4 domains of RNA polymerase sigma factors"/>
    <property type="match status" value="1"/>
</dbReference>
<feature type="domain" description="RNA polymerase sigma-70 region 4" evidence="2">
    <location>
        <begin position="14"/>
        <end position="53"/>
    </location>
</feature>
<proteinExistence type="predicted"/>
<evidence type="ECO:0000256" key="1">
    <source>
        <dbReference type="SAM" id="Phobius"/>
    </source>
</evidence>
<keyword evidence="4" id="KW-1185">Reference proteome</keyword>
<dbReference type="Pfam" id="PF04545">
    <property type="entry name" value="Sigma70_r4"/>
    <property type="match status" value="1"/>
</dbReference>
<keyword evidence="1" id="KW-0472">Membrane</keyword>
<dbReference type="Proteomes" id="UP000070373">
    <property type="component" value="Unassembled WGS sequence"/>
</dbReference>
<dbReference type="InterPro" id="IPR013324">
    <property type="entry name" value="RNA_pol_sigma_r3/r4-like"/>
</dbReference>
<dbReference type="Gene3D" id="1.10.10.60">
    <property type="entry name" value="Homeodomain-like"/>
    <property type="match status" value="1"/>
</dbReference>
<sequence length="88" mass="10121">MKNRKIDLPNWMDQEKAKIIVELRGMGYTQEKIAEEMDLSQQTVSRYLAEIRRKAEESDNMDKFFLGLLLGGIGGTLLGTIIKELMEE</sequence>
<accession>A0A133UDF1</accession>
<keyword evidence="1" id="KW-0812">Transmembrane</keyword>
<comment type="caution">
    <text evidence="3">The sequence shown here is derived from an EMBL/GenBank/DDBJ whole genome shotgun (WGS) entry which is preliminary data.</text>
</comment>
<dbReference type="AlphaFoldDB" id="A0A133UDF1"/>
<evidence type="ECO:0000313" key="3">
    <source>
        <dbReference type="EMBL" id="KXA92222.1"/>
    </source>
</evidence>
<reference evidence="3 4" key="1">
    <citation type="journal article" date="2016" name="Sci. Rep.">
        <title>Metabolic traits of an uncultured archaeal lineage -MSBL1- from brine pools of the Red Sea.</title>
        <authorList>
            <person name="Mwirichia R."/>
            <person name="Alam I."/>
            <person name="Rashid M."/>
            <person name="Vinu M."/>
            <person name="Ba-Alawi W."/>
            <person name="Anthony Kamau A."/>
            <person name="Kamanda Ngugi D."/>
            <person name="Goker M."/>
            <person name="Klenk H.P."/>
            <person name="Bajic V."/>
            <person name="Stingl U."/>
        </authorList>
    </citation>
    <scope>NUCLEOTIDE SEQUENCE [LARGE SCALE GENOMIC DNA]</scope>
    <source>
        <strain evidence="3">SCGC-AAA259E17</strain>
    </source>
</reference>
<organism evidence="3 4">
    <name type="scientific">candidate division MSBL1 archaeon SCGC-AAA259E17</name>
    <dbReference type="NCBI Taxonomy" id="1698263"/>
    <lineage>
        <taxon>Archaea</taxon>
        <taxon>Methanobacteriati</taxon>
        <taxon>Methanobacteriota</taxon>
        <taxon>candidate division MSBL1</taxon>
    </lineage>
</organism>
<keyword evidence="1" id="KW-1133">Transmembrane helix</keyword>
<dbReference type="InterPro" id="IPR007630">
    <property type="entry name" value="RNA_pol_sigma70_r4"/>
</dbReference>
<dbReference type="EMBL" id="LHXN01000068">
    <property type="protein sequence ID" value="KXA92222.1"/>
    <property type="molecule type" value="Genomic_DNA"/>
</dbReference>
<dbReference type="GO" id="GO:0003700">
    <property type="term" value="F:DNA-binding transcription factor activity"/>
    <property type="evidence" value="ECO:0007669"/>
    <property type="project" value="InterPro"/>
</dbReference>
<evidence type="ECO:0000313" key="4">
    <source>
        <dbReference type="Proteomes" id="UP000070373"/>
    </source>
</evidence>